<evidence type="ECO:0000259" key="11">
    <source>
        <dbReference type="PROSITE" id="PS50862"/>
    </source>
</evidence>
<comment type="subcellular location">
    <subcellularLocation>
        <location evidence="1 10">Cytoplasm</location>
    </subcellularLocation>
</comment>
<dbReference type="InterPro" id="IPR002316">
    <property type="entry name" value="Pro-tRNA-ligase_IIa"/>
</dbReference>
<evidence type="ECO:0000256" key="1">
    <source>
        <dbReference type="ARBA" id="ARBA00004496"/>
    </source>
</evidence>
<organism evidence="12">
    <name type="scientific">Candidatus Nitrotoga fabula</name>
    <dbReference type="NCBI Taxonomy" id="2182327"/>
    <lineage>
        <taxon>Bacteria</taxon>
        <taxon>Pseudomonadati</taxon>
        <taxon>Pseudomonadota</taxon>
        <taxon>Betaproteobacteria</taxon>
        <taxon>Nitrosomonadales</taxon>
        <taxon>Gallionellaceae</taxon>
        <taxon>Candidatus Nitrotoga</taxon>
    </lineage>
</organism>
<dbReference type="PIRSF" id="PIRSF001535">
    <property type="entry name" value="ProRS_1"/>
    <property type="match status" value="1"/>
</dbReference>
<dbReference type="InterPro" id="IPR007214">
    <property type="entry name" value="YbaK/aa-tRNA-synth-assoc-dom"/>
</dbReference>
<proteinExistence type="inferred from homology"/>
<comment type="subunit">
    <text evidence="2 10">Homodimer.</text>
</comment>
<dbReference type="InterPro" id="IPR004154">
    <property type="entry name" value="Anticodon-bd"/>
</dbReference>
<dbReference type="GO" id="GO:0004827">
    <property type="term" value="F:proline-tRNA ligase activity"/>
    <property type="evidence" value="ECO:0007669"/>
    <property type="project" value="UniProtKB-UniRule"/>
</dbReference>
<dbReference type="Pfam" id="PF03129">
    <property type="entry name" value="HGTP_anticodon"/>
    <property type="match status" value="1"/>
</dbReference>
<dbReference type="HAMAP" id="MF_01569">
    <property type="entry name" value="Pro_tRNA_synth_type1"/>
    <property type="match status" value="1"/>
</dbReference>
<dbReference type="InterPro" id="IPR004500">
    <property type="entry name" value="Pro-tRNA-synth_IIa_bac-type"/>
</dbReference>
<dbReference type="InterPro" id="IPR036621">
    <property type="entry name" value="Anticodon-bd_dom_sf"/>
</dbReference>
<evidence type="ECO:0000256" key="10">
    <source>
        <dbReference type="HAMAP-Rule" id="MF_01569"/>
    </source>
</evidence>
<dbReference type="PANTHER" id="PTHR42753:SF2">
    <property type="entry name" value="PROLINE--TRNA LIGASE"/>
    <property type="match status" value="1"/>
</dbReference>
<comment type="similarity">
    <text evidence="10">Belongs to the class-II aminoacyl-tRNA synthetase family. ProS type 1 subfamily.</text>
</comment>
<dbReference type="SUPFAM" id="SSF55826">
    <property type="entry name" value="YbaK/ProRS associated domain"/>
    <property type="match status" value="1"/>
</dbReference>
<dbReference type="InterPro" id="IPR044140">
    <property type="entry name" value="ProRS_anticodon_short"/>
</dbReference>
<dbReference type="Pfam" id="PF00587">
    <property type="entry name" value="tRNA-synt_2b"/>
    <property type="match status" value="1"/>
</dbReference>
<dbReference type="GO" id="GO:0005829">
    <property type="term" value="C:cytosol"/>
    <property type="evidence" value="ECO:0007669"/>
    <property type="project" value="TreeGrafter"/>
</dbReference>
<dbReference type="Gene3D" id="3.90.960.10">
    <property type="entry name" value="YbaK/aminoacyl-tRNA synthetase-associated domain"/>
    <property type="match status" value="1"/>
</dbReference>
<protein>
    <recommendedName>
        <fullName evidence="10">Proline--tRNA ligase</fullName>
        <ecNumber evidence="10">6.1.1.15</ecNumber>
    </recommendedName>
    <alternativeName>
        <fullName evidence="10">Prolyl-tRNA synthetase</fullName>
        <shortName evidence="10">ProRS</shortName>
    </alternativeName>
</protein>
<evidence type="ECO:0000256" key="3">
    <source>
        <dbReference type="ARBA" id="ARBA00022490"/>
    </source>
</evidence>
<reference evidence="12" key="1">
    <citation type="submission" date="2018-05" db="EMBL/GenBank/DDBJ databases">
        <authorList>
            <person name="Lanie J.A."/>
            <person name="Ng W.-L."/>
            <person name="Kazmierczak K.M."/>
            <person name="Andrzejewski T.M."/>
            <person name="Davidsen T.M."/>
            <person name="Wayne K.J."/>
            <person name="Tettelin H."/>
            <person name="Glass J.I."/>
            <person name="Rusch D."/>
            <person name="Podicherti R."/>
            <person name="Tsui H.-C.T."/>
            <person name="Winkler M.E."/>
        </authorList>
    </citation>
    <scope>NUCLEOTIDE SEQUENCE</scope>
    <source>
        <strain evidence="12">KNB</strain>
    </source>
</reference>
<comment type="catalytic activity">
    <reaction evidence="9 10">
        <text>tRNA(Pro) + L-proline + ATP = L-prolyl-tRNA(Pro) + AMP + diphosphate</text>
        <dbReference type="Rhea" id="RHEA:14305"/>
        <dbReference type="Rhea" id="RHEA-COMP:9700"/>
        <dbReference type="Rhea" id="RHEA-COMP:9702"/>
        <dbReference type="ChEBI" id="CHEBI:30616"/>
        <dbReference type="ChEBI" id="CHEBI:33019"/>
        <dbReference type="ChEBI" id="CHEBI:60039"/>
        <dbReference type="ChEBI" id="CHEBI:78442"/>
        <dbReference type="ChEBI" id="CHEBI:78532"/>
        <dbReference type="ChEBI" id="CHEBI:456215"/>
        <dbReference type="EC" id="6.1.1.15"/>
    </reaction>
</comment>
<dbReference type="CDD" id="cd00779">
    <property type="entry name" value="ProRS_core_prok"/>
    <property type="match status" value="1"/>
</dbReference>
<dbReference type="InterPro" id="IPR050062">
    <property type="entry name" value="Pro-tRNA_synthetase"/>
</dbReference>
<keyword evidence="7 10" id="KW-0648">Protein biosynthesis</keyword>
<dbReference type="SUPFAM" id="SSF52954">
    <property type="entry name" value="Class II aaRS ABD-related"/>
    <property type="match status" value="1"/>
</dbReference>
<sequence>MRISKFFISTQKEAPSEAELISHRLMLRAGYIKKLASGLYTWMPLGLRVLRKVETIVREEMNKGGGIEVLMPAIQPAELWQETGRWEVFGPQMLKIRDRHDNEFCFGPTHEEVITDIARREINSYRQLPVNFYQIQTKFRDEVRPRFGVMRAREFVMKDAYSFHADFDSLKQTYEVMYDTYTRIFTRMGLQFRAVAADTGAIGGSNSHEFHVLADSGEDGLAYCPTSDYAANVELAEAIPSSMVRAPAGEKMQKIITPGQKSIEEICAFLNVSPQQVLKTIAVLDAENNFILILLRGDHMLNEIKAAKIIGEFRFASDDEIHRHMGCRTGYIGPVNAAVRILADRSAAIMSNFVCGANDDGFHYVSVNAGRDFSLEESNVHDLRNVVAGDPSPDGKGILELCRGIEVGHIFQLRTNYSEALNATFLDEQGKSQFFEMGCYGIGISRIVAASIEQNYDEKGITLPAAIAPFQVGILPIGMNKSETVKTATEQLYKNLDAAGIEVLLDDRNERPGVMFADLDLIGVPHRVVIGDRGLAQDLPMVEYKGRCDLEAQFIPLKDILSFLRSKTTNITSLP</sequence>
<dbReference type="GO" id="GO:0005524">
    <property type="term" value="F:ATP binding"/>
    <property type="evidence" value="ECO:0007669"/>
    <property type="project" value="UniProtKB-UniRule"/>
</dbReference>
<dbReference type="InterPro" id="IPR023717">
    <property type="entry name" value="Pro-tRNA-Synthase_IIa_type1"/>
</dbReference>
<comment type="function">
    <text evidence="10">Catalyzes the attachment of proline to tRNA(Pro) in a two-step reaction: proline is first activated by ATP to form Pro-AMP and then transferred to the acceptor end of tRNA(Pro). As ProRS can inadvertently accommodate and process non-cognate amino acids such as alanine and cysteine, to avoid such errors it has two additional distinct editing activities against alanine. One activity is designated as 'pretransfer' editing and involves the tRNA(Pro)-independent hydrolysis of activated Ala-AMP. The other activity is designated 'posttransfer' editing and involves deacylation of mischarged Ala-tRNA(Pro). The misacylated Cys-tRNA(Pro) is not edited by ProRS.</text>
</comment>
<dbReference type="NCBIfam" id="TIGR00409">
    <property type="entry name" value="proS_fam_II"/>
    <property type="match status" value="1"/>
</dbReference>
<dbReference type="InterPro" id="IPR045864">
    <property type="entry name" value="aa-tRNA-synth_II/BPL/LPL"/>
</dbReference>
<dbReference type="GO" id="GO:0002161">
    <property type="term" value="F:aminoacyl-tRNA deacylase activity"/>
    <property type="evidence" value="ECO:0007669"/>
    <property type="project" value="InterPro"/>
</dbReference>
<comment type="domain">
    <text evidence="10">Consists of three domains: the N-terminal catalytic domain, the editing domain and the C-terminal anticodon-binding domain.</text>
</comment>
<dbReference type="InterPro" id="IPR036754">
    <property type="entry name" value="YbaK/aa-tRNA-synt-asso_dom_sf"/>
</dbReference>
<dbReference type="InterPro" id="IPR033730">
    <property type="entry name" value="ProRS_core_prok"/>
</dbReference>
<evidence type="ECO:0000256" key="9">
    <source>
        <dbReference type="ARBA" id="ARBA00047671"/>
    </source>
</evidence>
<dbReference type="Gene3D" id="3.40.50.800">
    <property type="entry name" value="Anticodon-binding domain"/>
    <property type="match status" value="1"/>
</dbReference>
<dbReference type="InterPro" id="IPR006195">
    <property type="entry name" value="aa-tRNA-synth_II"/>
</dbReference>
<evidence type="ECO:0000256" key="7">
    <source>
        <dbReference type="ARBA" id="ARBA00022917"/>
    </source>
</evidence>
<evidence type="ECO:0000256" key="2">
    <source>
        <dbReference type="ARBA" id="ARBA00011738"/>
    </source>
</evidence>
<name>A0A2X0SMH9_9PROT</name>
<keyword evidence="3 10" id="KW-0963">Cytoplasm</keyword>
<dbReference type="InterPro" id="IPR002314">
    <property type="entry name" value="aa-tRNA-synt_IIb"/>
</dbReference>
<dbReference type="AlphaFoldDB" id="A0A2X0SMH9"/>
<dbReference type="PRINTS" id="PR01046">
    <property type="entry name" value="TRNASYNTHPRO"/>
</dbReference>
<dbReference type="GO" id="GO:0006433">
    <property type="term" value="P:prolyl-tRNA aminoacylation"/>
    <property type="evidence" value="ECO:0007669"/>
    <property type="project" value="UniProtKB-UniRule"/>
</dbReference>
<dbReference type="CDD" id="cd00861">
    <property type="entry name" value="ProRS_anticodon_short"/>
    <property type="match status" value="1"/>
</dbReference>
<evidence type="ECO:0000256" key="5">
    <source>
        <dbReference type="ARBA" id="ARBA00022741"/>
    </source>
</evidence>
<dbReference type="NCBIfam" id="NF006625">
    <property type="entry name" value="PRK09194.1"/>
    <property type="match status" value="1"/>
</dbReference>
<keyword evidence="5 10" id="KW-0547">Nucleotide-binding</keyword>
<gene>
    <name evidence="10 12" type="primary">proS</name>
    <name evidence="12" type="ORF">NITFAB_1695</name>
</gene>
<keyword evidence="4 10" id="KW-0436">Ligase</keyword>
<evidence type="ECO:0000256" key="8">
    <source>
        <dbReference type="ARBA" id="ARBA00023146"/>
    </source>
</evidence>
<evidence type="ECO:0000256" key="4">
    <source>
        <dbReference type="ARBA" id="ARBA00022598"/>
    </source>
</evidence>
<dbReference type="FunFam" id="3.30.930.10:FF:000043">
    <property type="entry name" value="Proline--tRNA ligase"/>
    <property type="match status" value="1"/>
</dbReference>
<dbReference type="PROSITE" id="PS50862">
    <property type="entry name" value="AA_TRNA_LIGASE_II"/>
    <property type="match status" value="1"/>
</dbReference>
<dbReference type="SUPFAM" id="SSF55681">
    <property type="entry name" value="Class II aaRS and biotin synthetases"/>
    <property type="match status" value="1"/>
</dbReference>
<keyword evidence="6 10" id="KW-0067">ATP-binding</keyword>
<dbReference type="CDD" id="cd04334">
    <property type="entry name" value="ProRS-INS"/>
    <property type="match status" value="1"/>
</dbReference>
<dbReference type="FunFam" id="3.30.930.10:FF:000015">
    <property type="entry name" value="Proline--tRNA ligase"/>
    <property type="match status" value="1"/>
</dbReference>
<dbReference type="EC" id="6.1.1.15" evidence="10"/>
<dbReference type="Gene3D" id="3.30.930.10">
    <property type="entry name" value="Bira Bifunctional Protein, Domain 2"/>
    <property type="match status" value="2"/>
</dbReference>
<evidence type="ECO:0000256" key="6">
    <source>
        <dbReference type="ARBA" id="ARBA00022840"/>
    </source>
</evidence>
<dbReference type="Pfam" id="PF04073">
    <property type="entry name" value="tRNA_edit"/>
    <property type="match status" value="1"/>
</dbReference>
<feature type="domain" description="Aminoacyl-transfer RNA synthetases class-II family profile" evidence="11">
    <location>
        <begin position="38"/>
        <end position="464"/>
    </location>
</feature>
<keyword evidence="8 10" id="KW-0030">Aminoacyl-tRNA synthetase</keyword>
<accession>A0A2X0SMH9</accession>
<evidence type="ECO:0000313" key="12">
    <source>
        <dbReference type="EMBL" id="SPS06105.1"/>
    </source>
</evidence>
<dbReference type="EMBL" id="LS423452">
    <property type="protein sequence ID" value="SPS06105.1"/>
    <property type="molecule type" value="Genomic_DNA"/>
</dbReference>
<dbReference type="PANTHER" id="PTHR42753">
    <property type="entry name" value="MITOCHONDRIAL RIBOSOME PROTEIN L39/PROLYL-TRNA LIGASE FAMILY MEMBER"/>
    <property type="match status" value="1"/>
</dbReference>